<dbReference type="GO" id="GO:0046872">
    <property type="term" value="F:metal ion binding"/>
    <property type="evidence" value="ECO:0007669"/>
    <property type="project" value="UniProtKB-UniRule"/>
</dbReference>
<dbReference type="InterPro" id="IPR010996">
    <property type="entry name" value="HHH_MUS81"/>
</dbReference>
<evidence type="ECO:0000256" key="7">
    <source>
        <dbReference type="ARBA" id="ARBA00022723"/>
    </source>
</evidence>
<evidence type="ECO:0000256" key="8">
    <source>
        <dbReference type="ARBA" id="ARBA00022763"/>
    </source>
</evidence>
<dbReference type="InterPro" id="IPR022312">
    <property type="entry name" value="DNA_pol_X"/>
</dbReference>
<name>A7SK52_NEMVE</name>
<dbReference type="GO" id="GO:0006260">
    <property type="term" value="P:DNA replication"/>
    <property type="evidence" value="ECO:0007669"/>
    <property type="project" value="UniProtKB-KW"/>
</dbReference>
<dbReference type="Gene3D" id="3.30.210.10">
    <property type="entry name" value="DNA polymerase, thumb domain"/>
    <property type="match status" value="1"/>
</dbReference>
<dbReference type="SUPFAM" id="SSF81585">
    <property type="entry name" value="PsbU/PolX domain-like"/>
    <property type="match status" value="1"/>
</dbReference>
<evidence type="ECO:0000256" key="10">
    <source>
        <dbReference type="ARBA" id="ARBA00023125"/>
    </source>
</evidence>
<dbReference type="InterPro" id="IPR019843">
    <property type="entry name" value="DNA_pol-X_BS"/>
</dbReference>
<evidence type="ECO:0000256" key="1">
    <source>
        <dbReference type="ARBA" id="ARBA00004123"/>
    </source>
</evidence>
<dbReference type="PRINTS" id="PR00869">
    <property type="entry name" value="DNAPOLX"/>
</dbReference>
<evidence type="ECO:0000256" key="11">
    <source>
        <dbReference type="ARBA" id="ARBA00023204"/>
    </source>
</evidence>
<dbReference type="CDD" id="cd00141">
    <property type="entry name" value="NT_POLXc"/>
    <property type="match status" value="1"/>
</dbReference>
<dbReference type="Pfam" id="PF14792">
    <property type="entry name" value="DNA_pol_B_palm"/>
    <property type="match status" value="1"/>
</dbReference>
<organism evidence="21 22">
    <name type="scientific">Nematostella vectensis</name>
    <name type="common">Starlet sea anemone</name>
    <dbReference type="NCBI Taxonomy" id="45351"/>
    <lineage>
        <taxon>Eukaryota</taxon>
        <taxon>Metazoa</taxon>
        <taxon>Cnidaria</taxon>
        <taxon>Anthozoa</taxon>
        <taxon>Hexacorallia</taxon>
        <taxon>Actiniaria</taxon>
        <taxon>Edwardsiidae</taxon>
        <taxon>Nematostella</taxon>
    </lineage>
</organism>
<feature type="region of interest" description="Disordered" evidence="19">
    <location>
        <begin position="15"/>
        <end position="47"/>
    </location>
</feature>
<comment type="catalytic activity">
    <reaction evidence="14 18">
        <text>DNA(n) + a 2'-deoxyribonucleoside 5'-triphosphate = DNA(n+1) + diphosphate</text>
        <dbReference type="Rhea" id="RHEA:22508"/>
        <dbReference type="Rhea" id="RHEA-COMP:17339"/>
        <dbReference type="Rhea" id="RHEA-COMP:17340"/>
        <dbReference type="ChEBI" id="CHEBI:33019"/>
        <dbReference type="ChEBI" id="CHEBI:61560"/>
        <dbReference type="ChEBI" id="CHEBI:173112"/>
        <dbReference type="EC" id="2.7.7.7"/>
    </reaction>
</comment>
<comment type="similarity">
    <text evidence="2 18">Belongs to the DNA polymerase type-X family.</text>
</comment>
<dbReference type="FunFam" id="1.10.150.110:FF:000004">
    <property type="entry name" value="DNA polymerase lambda"/>
    <property type="match status" value="1"/>
</dbReference>
<dbReference type="Pfam" id="PF10391">
    <property type="entry name" value="DNA_pol_lambd_f"/>
    <property type="match status" value="1"/>
</dbReference>
<evidence type="ECO:0000313" key="22">
    <source>
        <dbReference type="Proteomes" id="UP000001593"/>
    </source>
</evidence>
<dbReference type="AlphaFoldDB" id="A7SK52"/>
<dbReference type="GO" id="GO:0003887">
    <property type="term" value="F:DNA-directed DNA polymerase activity"/>
    <property type="evidence" value="ECO:0000318"/>
    <property type="project" value="GO_Central"/>
</dbReference>
<dbReference type="Pfam" id="PF14791">
    <property type="entry name" value="DNA_pol_B_thumb"/>
    <property type="match status" value="1"/>
</dbReference>
<dbReference type="PROSITE" id="PS00522">
    <property type="entry name" value="DNA_POLYMERASE_X"/>
    <property type="match status" value="1"/>
</dbReference>
<comment type="function">
    <text evidence="18">DNA polymerase that functions in several pathways of DNA repair. Involved in base excision repair (BER) responsible for repair of lesions that give rise to abasic (AP) sites in DNA. Also contributes to DNA double-strand break repair by non-homologous end joining and homologous recombination. Has both template-dependent and template-independent (terminal transferase) DNA polymerase activities. Has also a 5'-deoxyribose-5-phosphate lyase (dRP lyase) activity.</text>
</comment>
<dbReference type="eggNOG" id="KOG2534">
    <property type="taxonomic scope" value="Eukaryota"/>
</dbReference>
<keyword evidence="3" id="KW-0237">DNA synthesis</keyword>
<keyword evidence="4 18" id="KW-0808">Transferase</keyword>
<dbReference type="PhylomeDB" id="A7SK52"/>
<evidence type="ECO:0000256" key="19">
    <source>
        <dbReference type="SAM" id="MobiDB-lite"/>
    </source>
</evidence>
<comment type="function">
    <text evidence="15">DNA polymerase that functions in several pathways of DNA repair. Involved in base excision repair (BER) responsible for repair of lesions that give rise to abasic (AP) sites in DNA. Also contributes to DNA double-strand break repair by non-homologous end joining and homologous recombination. Has both template-dependent and template-independent (terminal transferase) DNA polymerase activities. Also has a 5'-deoxyribose-5-phosphate lyase (dRP lyase) activity.</text>
</comment>
<feature type="active site" description="Nucleophile; Schiff-base intermediate with DNA; for 5'-dRP lyase activity" evidence="17">
    <location>
        <position position="139"/>
    </location>
</feature>
<evidence type="ECO:0000256" key="18">
    <source>
        <dbReference type="RuleBase" id="RU366014"/>
    </source>
</evidence>
<dbReference type="HOGENOM" id="CLU_008698_1_1_1"/>
<proteinExistence type="inferred from homology"/>
<dbReference type="STRING" id="45351.A7SK52"/>
<dbReference type="Gene3D" id="1.10.150.110">
    <property type="entry name" value="DNA polymerase beta, N-terminal domain-like"/>
    <property type="match status" value="1"/>
</dbReference>
<evidence type="ECO:0000256" key="5">
    <source>
        <dbReference type="ARBA" id="ARBA00022695"/>
    </source>
</evidence>
<dbReference type="InParanoid" id="A7SK52"/>
<keyword evidence="11 18" id="KW-0234">DNA repair</keyword>
<dbReference type="SUPFAM" id="SSF81301">
    <property type="entry name" value="Nucleotidyltransferase"/>
    <property type="match status" value="1"/>
</dbReference>
<dbReference type="FunCoup" id="A7SK52">
    <property type="interactions" value="4"/>
</dbReference>
<comment type="subcellular location">
    <subcellularLocation>
        <location evidence="1 18">Nucleus</location>
    </subcellularLocation>
</comment>
<evidence type="ECO:0000256" key="13">
    <source>
        <dbReference type="ARBA" id="ARBA00023242"/>
    </source>
</evidence>
<dbReference type="InterPro" id="IPR029398">
    <property type="entry name" value="PolB_thumb"/>
</dbReference>
<dbReference type="EMBL" id="DS469683">
    <property type="protein sequence ID" value="EDO35929.1"/>
    <property type="molecule type" value="Genomic_DNA"/>
</dbReference>
<keyword evidence="10" id="KW-0238">DNA-binding</keyword>
<dbReference type="PANTHER" id="PTHR11276">
    <property type="entry name" value="DNA POLYMERASE TYPE-X FAMILY MEMBER"/>
    <property type="match status" value="1"/>
</dbReference>
<evidence type="ECO:0000256" key="14">
    <source>
        <dbReference type="ARBA" id="ARBA00049244"/>
    </source>
</evidence>
<dbReference type="InterPro" id="IPR002008">
    <property type="entry name" value="DNA_pol_X_beta-like"/>
</dbReference>
<evidence type="ECO:0000256" key="2">
    <source>
        <dbReference type="ARBA" id="ARBA00008323"/>
    </source>
</evidence>
<evidence type="ECO:0000256" key="6">
    <source>
        <dbReference type="ARBA" id="ARBA00022705"/>
    </source>
</evidence>
<keyword evidence="9 18" id="KW-0239">DNA-directed DNA polymerase</keyword>
<dbReference type="PRINTS" id="PR00870">
    <property type="entry name" value="DNAPOLXBETA"/>
</dbReference>
<evidence type="ECO:0000256" key="9">
    <source>
        <dbReference type="ARBA" id="ARBA00022932"/>
    </source>
</evidence>
<evidence type="ECO:0000256" key="15">
    <source>
        <dbReference type="ARBA" id="ARBA00054974"/>
    </source>
</evidence>
<accession>A7SK52</accession>
<dbReference type="InterPro" id="IPR028207">
    <property type="entry name" value="DNA_pol_B_palm_palm"/>
</dbReference>
<dbReference type="Proteomes" id="UP000001593">
    <property type="component" value="Unassembled WGS sequence"/>
</dbReference>
<keyword evidence="7" id="KW-0479">Metal-binding</keyword>
<sequence length="400" mass="45032">MGKLNQFKLTKSLDVGLSTSPTPYKVNKGNDSDSSYSDSGDERSPPKVATRILDLSRSPEKVKEKWICTKASTSEEKNHNEHITDQLQILATSYANTKDQWRALGYKKAISSIKSYHKKIETEEECHRLPFVGERLAKKIWEIVQTGHLRRLDFIDPKTEAINLFSGVWGAGPKAAELWVSKGLRTLEDLKRHGGLNKQQEIGLRYYDEFNERMPREEAGKIGEVVKAATEIIDPSLLCITCGSYRRGKSTCGDVDVLVSHPDGKSHHGVMGPLLCELKSSGFLTDDLVSADIEDQKKYMGVCKLPGEDTKHRRLDIIVVPYNEWACAIVYFTGSDHFNRSIRLLAKKNGMSLSNHALKTGVVRKDGAKIYDGSTVTVNSERELFDLLGLEYREPQERDW</sequence>
<keyword evidence="12" id="KW-0456">Lyase</keyword>
<evidence type="ECO:0000256" key="4">
    <source>
        <dbReference type="ARBA" id="ARBA00022679"/>
    </source>
</evidence>
<dbReference type="InterPro" id="IPR018944">
    <property type="entry name" value="DNA_pol_lambd_fingers_domain"/>
</dbReference>
<dbReference type="GO" id="GO:0005634">
    <property type="term" value="C:nucleus"/>
    <property type="evidence" value="ECO:0000318"/>
    <property type="project" value="GO_Central"/>
</dbReference>
<evidence type="ECO:0000256" key="16">
    <source>
        <dbReference type="ARBA" id="ARBA00061803"/>
    </source>
</evidence>
<evidence type="ECO:0000256" key="12">
    <source>
        <dbReference type="ARBA" id="ARBA00023239"/>
    </source>
</evidence>
<evidence type="ECO:0000259" key="20">
    <source>
        <dbReference type="SMART" id="SM00483"/>
    </source>
</evidence>
<dbReference type="GO" id="GO:0003677">
    <property type="term" value="F:DNA binding"/>
    <property type="evidence" value="ECO:0007669"/>
    <property type="project" value="UniProtKB-UniRule"/>
</dbReference>
<dbReference type="FunFam" id="3.30.210.10:FF:000001">
    <property type="entry name" value="DNA polymerase lambda"/>
    <property type="match status" value="1"/>
</dbReference>
<dbReference type="Pfam" id="PF14716">
    <property type="entry name" value="HHH_8"/>
    <property type="match status" value="1"/>
</dbReference>
<evidence type="ECO:0000313" key="21">
    <source>
        <dbReference type="EMBL" id="EDO35929.1"/>
    </source>
</evidence>
<keyword evidence="5 18" id="KW-0548">Nucleotidyltransferase</keyword>
<keyword evidence="22" id="KW-1185">Reference proteome</keyword>
<dbReference type="SUPFAM" id="SSF47802">
    <property type="entry name" value="DNA polymerase beta, N-terminal domain-like"/>
    <property type="match status" value="1"/>
</dbReference>
<dbReference type="GO" id="GO:0016829">
    <property type="term" value="F:lyase activity"/>
    <property type="evidence" value="ECO:0007669"/>
    <property type="project" value="UniProtKB-KW"/>
</dbReference>
<dbReference type="Gene3D" id="3.30.460.10">
    <property type="entry name" value="Beta Polymerase, domain 2"/>
    <property type="match status" value="1"/>
</dbReference>
<dbReference type="InterPro" id="IPR037160">
    <property type="entry name" value="DNA_Pol_thumb_sf"/>
</dbReference>
<reference evidence="21 22" key="1">
    <citation type="journal article" date="2007" name="Science">
        <title>Sea anemone genome reveals ancestral eumetazoan gene repertoire and genomic organization.</title>
        <authorList>
            <person name="Putnam N.H."/>
            <person name="Srivastava M."/>
            <person name="Hellsten U."/>
            <person name="Dirks B."/>
            <person name="Chapman J."/>
            <person name="Salamov A."/>
            <person name="Terry A."/>
            <person name="Shapiro H."/>
            <person name="Lindquist E."/>
            <person name="Kapitonov V.V."/>
            <person name="Jurka J."/>
            <person name="Genikhovich G."/>
            <person name="Grigoriev I.V."/>
            <person name="Lucas S.M."/>
            <person name="Steele R.E."/>
            <person name="Finnerty J.R."/>
            <person name="Technau U."/>
            <person name="Martindale M.Q."/>
            <person name="Rokhsar D.S."/>
        </authorList>
    </citation>
    <scope>NUCLEOTIDE SEQUENCE [LARGE SCALE GENOMIC DNA]</scope>
    <source>
        <strain evidence="22">CH2 X CH6</strain>
    </source>
</reference>
<gene>
    <name evidence="21" type="ORF">NEMVEDRAFT_v1g190712</name>
</gene>
<keyword evidence="13 18" id="KW-0539">Nucleus</keyword>
<dbReference type="Gene3D" id="1.10.150.20">
    <property type="entry name" value="5' to 3' exonuclease, C-terminal subdomain"/>
    <property type="match status" value="1"/>
</dbReference>
<protein>
    <recommendedName>
        <fullName evidence="18">DNA polymerase</fullName>
        <ecNumber evidence="18">2.7.7.7</ecNumber>
    </recommendedName>
</protein>
<dbReference type="InterPro" id="IPR043519">
    <property type="entry name" value="NT_sf"/>
</dbReference>
<dbReference type="InterPro" id="IPR027421">
    <property type="entry name" value="DNA_pol_lamdba_lyase_dom_sf"/>
</dbReference>
<dbReference type="PANTHER" id="PTHR11276:SF28">
    <property type="entry name" value="DNA POLYMERASE LAMBDA"/>
    <property type="match status" value="1"/>
</dbReference>
<evidence type="ECO:0000256" key="3">
    <source>
        <dbReference type="ARBA" id="ARBA00022634"/>
    </source>
</evidence>
<keyword evidence="6" id="KW-0235">DNA replication</keyword>
<dbReference type="SMART" id="SM00483">
    <property type="entry name" value="POLXc"/>
    <property type="match status" value="1"/>
</dbReference>
<evidence type="ECO:0000256" key="17">
    <source>
        <dbReference type="PIRSR" id="PIRSR622312-50"/>
    </source>
</evidence>
<dbReference type="InterPro" id="IPR002054">
    <property type="entry name" value="DNA-dir_DNA_pol_X"/>
</dbReference>
<dbReference type="EC" id="2.7.7.7" evidence="18"/>
<comment type="subunit">
    <text evidence="16">Interacts with PCNA. Interacts with PAXX; promoting POLL recruitment to double-strand breaks (DSBs) and stimulation of the end-filling activity of POLL. Interacts with XRCC4; promoting POLL recruitment to double-strand breaks (DSBs) and stimulation of the end-filling activity of POLL. Interacts with NHEJ1/XLF; promoting POLL recruitment to double-strand breaks (DSBs) and stimulation of the end-filling activity of POLL.</text>
</comment>
<dbReference type="OMA" id="KWELITQ"/>
<dbReference type="FunFam" id="1.10.150.20:FF:000010">
    <property type="entry name" value="DNA polymerase lambda"/>
    <property type="match status" value="1"/>
</dbReference>
<dbReference type="FunFam" id="3.30.460.10:FF:000020">
    <property type="entry name" value="DNA polymerase lambda"/>
    <property type="match status" value="1"/>
</dbReference>
<keyword evidence="8 18" id="KW-0227">DNA damage</keyword>
<dbReference type="GO" id="GO:0006303">
    <property type="term" value="P:double-strand break repair via nonhomologous end joining"/>
    <property type="evidence" value="ECO:0000318"/>
    <property type="project" value="GO_Central"/>
</dbReference>
<feature type="domain" description="DNA-directed DNA polymerase X" evidence="20">
    <location>
        <begin position="78"/>
        <end position="399"/>
    </location>
</feature>